<dbReference type="PANTHER" id="PTHR43591">
    <property type="entry name" value="METHYLTRANSFERASE"/>
    <property type="match status" value="1"/>
</dbReference>
<dbReference type="Pfam" id="PF13649">
    <property type="entry name" value="Methyltransf_25"/>
    <property type="match status" value="1"/>
</dbReference>
<name>A0ABV2IX94_9HYPH</name>
<dbReference type="EMBL" id="JBEPMB010000001">
    <property type="protein sequence ID" value="MET3613107.1"/>
    <property type="molecule type" value="Genomic_DNA"/>
</dbReference>
<keyword evidence="3" id="KW-1185">Reference proteome</keyword>
<dbReference type="SUPFAM" id="SSF53335">
    <property type="entry name" value="S-adenosyl-L-methionine-dependent methyltransferases"/>
    <property type="match status" value="1"/>
</dbReference>
<feature type="domain" description="Methyltransferase" evidence="1">
    <location>
        <begin position="43"/>
        <end position="137"/>
    </location>
</feature>
<dbReference type="InterPro" id="IPR041698">
    <property type="entry name" value="Methyltransf_25"/>
</dbReference>
<sequence length="271" mass="30133">MNQIATFVGTVPDFYERGLGPVMFEPYARRMAQRVADLNPGRVLETAAGTGMVTRAMLRLLPHDVRMTATDISQDMLDCAARQIGNHERVTFQQADAQALAAPDGAFDCAVCQFGVMFYPDKDLSYREIFRVLRPGGRYMFSFWDGLEFNPFARVRTDYMKSVLGEAMPPHMMAPFSYSFDAAKTSLLAAGFEEIEASVVCLETQIADPDQFARGHVEGSSAARVFEETGNDKANAVRELADRFRRELGDAPCRTTLQAIFISARKPDAAR</sequence>
<evidence type="ECO:0000259" key="1">
    <source>
        <dbReference type="Pfam" id="PF13649"/>
    </source>
</evidence>
<dbReference type="PANTHER" id="PTHR43591:SF24">
    <property type="entry name" value="2-METHOXY-6-POLYPRENYL-1,4-BENZOQUINOL METHYLASE, MITOCHONDRIAL"/>
    <property type="match status" value="1"/>
</dbReference>
<keyword evidence="2" id="KW-0830">Ubiquinone</keyword>
<protein>
    <submittedName>
        <fullName evidence="2">Ubiquinone/menaquinone biosynthesis C-methylase UbiE</fullName>
    </submittedName>
</protein>
<dbReference type="RefSeq" id="WP_354555601.1">
    <property type="nucleotide sequence ID" value="NZ_JBEPMB010000001.1"/>
</dbReference>
<evidence type="ECO:0000313" key="2">
    <source>
        <dbReference type="EMBL" id="MET3613107.1"/>
    </source>
</evidence>
<accession>A0ABV2IX94</accession>
<comment type="caution">
    <text evidence="2">The sequence shown here is derived from an EMBL/GenBank/DDBJ whole genome shotgun (WGS) entry which is preliminary data.</text>
</comment>
<evidence type="ECO:0000313" key="3">
    <source>
        <dbReference type="Proteomes" id="UP001549047"/>
    </source>
</evidence>
<organism evidence="2 3">
    <name type="scientific">Rhizobium aquaticum</name>
    <dbReference type="NCBI Taxonomy" id="1549636"/>
    <lineage>
        <taxon>Bacteria</taxon>
        <taxon>Pseudomonadati</taxon>
        <taxon>Pseudomonadota</taxon>
        <taxon>Alphaproteobacteria</taxon>
        <taxon>Hyphomicrobiales</taxon>
        <taxon>Rhizobiaceae</taxon>
        <taxon>Rhizobium/Agrobacterium group</taxon>
        <taxon>Rhizobium</taxon>
    </lineage>
</organism>
<dbReference type="CDD" id="cd02440">
    <property type="entry name" value="AdoMet_MTases"/>
    <property type="match status" value="1"/>
</dbReference>
<dbReference type="Gene3D" id="3.40.50.150">
    <property type="entry name" value="Vaccinia Virus protein VP39"/>
    <property type="match status" value="1"/>
</dbReference>
<proteinExistence type="predicted"/>
<dbReference type="InterPro" id="IPR029063">
    <property type="entry name" value="SAM-dependent_MTases_sf"/>
</dbReference>
<dbReference type="Proteomes" id="UP001549047">
    <property type="component" value="Unassembled WGS sequence"/>
</dbReference>
<gene>
    <name evidence="2" type="ORF">ABID16_001412</name>
</gene>
<reference evidence="2 3" key="1">
    <citation type="submission" date="2024-06" db="EMBL/GenBank/DDBJ databases">
        <title>Genomic Encyclopedia of Type Strains, Phase IV (KMG-IV): sequencing the most valuable type-strain genomes for metagenomic binning, comparative biology and taxonomic classification.</title>
        <authorList>
            <person name="Goeker M."/>
        </authorList>
    </citation>
    <scope>NUCLEOTIDE SEQUENCE [LARGE SCALE GENOMIC DNA]</scope>
    <source>
        <strain evidence="2 3">DSM 29780</strain>
    </source>
</reference>